<feature type="compositionally biased region" description="Basic and acidic residues" evidence="1">
    <location>
        <begin position="627"/>
        <end position="645"/>
    </location>
</feature>
<evidence type="ECO:0000313" key="3">
    <source>
        <dbReference type="Proteomes" id="UP000027073"/>
    </source>
</evidence>
<gene>
    <name evidence="2" type="ORF">PLEOSDRAFT_1083415</name>
</gene>
<name>A0A067P0H6_PLEO1</name>
<dbReference type="AlphaFoldDB" id="A0A067P0H6"/>
<evidence type="ECO:0000256" key="1">
    <source>
        <dbReference type="SAM" id="MobiDB-lite"/>
    </source>
</evidence>
<dbReference type="STRING" id="1137138.A0A067P0H6"/>
<dbReference type="OrthoDB" id="2980832at2759"/>
<dbReference type="VEuPathDB" id="FungiDB:PLEOSDRAFT_1083415"/>
<sequence>MPAKSAKGRGRGRGRHTWAKGSKLTFLESFKDEYLATADPGGVYTKVTALYLEKYGYDLPHDAVPSDTLPAIPSIDDLPYAEQLAEQERREDIKAQMRLRPHRRTPMSIYWAENYAVRLRKDFEVIWNKAKDKASPDARISMCTAYVTARYAAETPAFRKELEERADREYAEALEAYNNRNVVDGSPEALHQVWEEADSFLHVFVDAIAKKFGMSVSLLLVGPLGAEQGKISMRSAHSSNPGSMTNLIWPEFDKQGFRNVQASLIKYGESVFSPAECKRRIISVSSDTEADEGLSISLPDTVPPSPPVEEPEERLSDSDQTLDGKGLYHMDGTQVGAAPGAGTFTQLLGGFWDDPANYEDLGNFAFMQSQIPVPSPSTQPPLPVQFFQPPTVPQQTEIAPIAPIQSPFTLPVATGPITQTASILPPIQLPFTQPVAMGSITQTASISPPTQPPFTQPVATGSITQTASIAPTQPLFMQPVTTGPIMQTAPVHSHEPVPTAPVGLMATQPSFTQPVAAGLNTQTGAPTQPSFMQPVTTGPITQTAPIHSHEPVPTAPVGLMATQPSFTQPVAAGLNTQTGSIAPTPPLPTSVLPLPQSQQAVSIPLIPPVPPHAAILPADPESSPGKENAHPTTKEKQTGAGKEEQPNATQKGKRTRTSKEARGDEPQTKRQTRARKEVDEGPIQQEKRIKKLPPHLVAIGYVAPSKGKKQNKKK</sequence>
<organism evidence="2 3">
    <name type="scientific">Pleurotus ostreatus (strain PC15)</name>
    <name type="common">Oyster mushroom</name>
    <dbReference type="NCBI Taxonomy" id="1137138"/>
    <lineage>
        <taxon>Eukaryota</taxon>
        <taxon>Fungi</taxon>
        <taxon>Dikarya</taxon>
        <taxon>Basidiomycota</taxon>
        <taxon>Agaricomycotina</taxon>
        <taxon>Agaricomycetes</taxon>
        <taxon>Agaricomycetidae</taxon>
        <taxon>Agaricales</taxon>
        <taxon>Pleurotineae</taxon>
        <taxon>Pleurotaceae</taxon>
        <taxon>Pleurotus</taxon>
    </lineage>
</organism>
<dbReference type="Proteomes" id="UP000027073">
    <property type="component" value="Unassembled WGS sequence"/>
</dbReference>
<evidence type="ECO:0000313" key="2">
    <source>
        <dbReference type="EMBL" id="KDQ29897.1"/>
    </source>
</evidence>
<feature type="region of interest" description="Disordered" evidence="1">
    <location>
        <begin position="612"/>
        <end position="714"/>
    </location>
</feature>
<proteinExistence type="predicted"/>
<feature type="region of interest" description="Disordered" evidence="1">
    <location>
        <begin position="291"/>
        <end position="319"/>
    </location>
</feature>
<reference evidence="3" key="1">
    <citation type="journal article" date="2014" name="Proc. Natl. Acad. Sci. U.S.A.">
        <title>Extensive sampling of basidiomycete genomes demonstrates inadequacy of the white-rot/brown-rot paradigm for wood decay fungi.</title>
        <authorList>
            <person name="Riley R."/>
            <person name="Salamov A.A."/>
            <person name="Brown D.W."/>
            <person name="Nagy L.G."/>
            <person name="Floudas D."/>
            <person name="Held B.W."/>
            <person name="Levasseur A."/>
            <person name="Lombard V."/>
            <person name="Morin E."/>
            <person name="Otillar R."/>
            <person name="Lindquist E.A."/>
            <person name="Sun H."/>
            <person name="LaButti K.M."/>
            <person name="Schmutz J."/>
            <person name="Jabbour D."/>
            <person name="Luo H."/>
            <person name="Baker S.E."/>
            <person name="Pisabarro A.G."/>
            <person name="Walton J.D."/>
            <person name="Blanchette R.A."/>
            <person name="Henrissat B."/>
            <person name="Martin F."/>
            <person name="Cullen D."/>
            <person name="Hibbett D.S."/>
            <person name="Grigoriev I.V."/>
        </authorList>
    </citation>
    <scope>NUCLEOTIDE SEQUENCE [LARGE SCALE GENOMIC DNA]</scope>
    <source>
        <strain evidence="3">PC15</strain>
    </source>
</reference>
<protein>
    <submittedName>
        <fullName evidence="2">Uncharacterized protein</fullName>
    </submittedName>
</protein>
<dbReference type="EMBL" id="KL198007">
    <property type="protein sequence ID" value="KDQ29897.1"/>
    <property type="molecule type" value="Genomic_DNA"/>
</dbReference>
<dbReference type="HOGENOM" id="CLU_386891_0_0_1"/>
<accession>A0A067P0H6</accession>
<feature type="compositionally biased region" description="Basic and acidic residues" evidence="1">
    <location>
        <begin position="657"/>
        <end position="679"/>
    </location>
</feature>
<dbReference type="InParanoid" id="A0A067P0H6"/>